<comment type="caution">
    <text evidence="1">The sequence shown here is derived from an EMBL/GenBank/DDBJ whole genome shotgun (WGS) entry which is preliminary data.</text>
</comment>
<protein>
    <submittedName>
        <fullName evidence="1">Uncharacterized protein</fullName>
    </submittedName>
</protein>
<organism evidence="1 2">
    <name type="scientific">Flavobacterium difficile</name>
    <dbReference type="NCBI Taxonomy" id="2709659"/>
    <lineage>
        <taxon>Bacteria</taxon>
        <taxon>Pseudomonadati</taxon>
        <taxon>Bacteroidota</taxon>
        <taxon>Flavobacteriia</taxon>
        <taxon>Flavobacteriales</taxon>
        <taxon>Flavobacteriaceae</taxon>
        <taxon>Flavobacterium</taxon>
    </lineage>
</organism>
<evidence type="ECO:0000313" key="2">
    <source>
        <dbReference type="Proteomes" id="UP000800984"/>
    </source>
</evidence>
<sequence>MVSFGQNKINETNISEQKQISENAIYQLFPTQNMWTFIKLDTRNGKMWQVHFNISNDDGFQGELILNSYSLLYSDEQEIKGRFTLYKTENTYNFILLDQINGKTYQVQWNSDKEKRFVSRIY</sequence>
<reference evidence="1 2" key="1">
    <citation type="submission" date="2020-02" db="EMBL/GenBank/DDBJ databases">
        <authorList>
            <person name="Chen W.-M."/>
        </authorList>
    </citation>
    <scope>NUCLEOTIDE SEQUENCE [LARGE SCALE GENOMIC DNA]</scope>
    <source>
        <strain evidence="1 2">KDG-16</strain>
    </source>
</reference>
<keyword evidence="2" id="KW-1185">Reference proteome</keyword>
<proteinExistence type="predicted"/>
<gene>
    <name evidence="1" type="ORF">G4D72_05025</name>
</gene>
<accession>A0ABX0I2Q8</accession>
<evidence type="ECO:0000313" key="1">
    <source>
        <dbReference type="EMBL" id="NHM01473.1"/>
    </source>
</evidence>
<dbReference type="EMBL" id="JAAJBT010000002">
    <property type="protein sequence ID" value="NHM01473.1"/>
    <property type="molecule type" value="Genomic_DNA"/>
</dbReference>
<name>A0ABX0I2Q8_9FLAO</name>
<dbReference type="Proteomes" id="UP000800984">
    <property type="component" value="Unassembled WGS sequence"/>
</dbReference>